<keyword evidence="3" id="KW-1185">Reference proteome</keyword>
<keyword evidence="2" id="KW-0548">Nucleotidyltransferase</keyword>
<name>A0ABU4JA56_9BACI</name>
<dbReference type="RefSeq" id="WP_131887764.1">
    <property type="nucleotide sequence ID" value="NZ_CP157868.1"/>
</dbReference>
<dbReference type="InterPro" id="IPR043502">
    <property type="entry name" value="DNA/RNA_pol_sf"/>
</dbReference>
<dbReference type="SUPFAM" id="SSF56672">
    <property type="entry name" value="DNA/RNA polymerases"/>
    <property type="match status" value="1"/>
</dbReference>
<accession>A0ABU4JA56</accession>
<sequence>MKISQYKKVTVGSRTFYIGSIHQKKIDNDIHKLIKSRYQKVNKNRNYIIDSLINHITFNSKLPEKYCYTVIKIDIKNFFESINTHKLYKRIVRSNILNEAAMEKIKQVVFSKKVKGLPQGVSFSSLLAEVYLEDFDYNLKIAFDEILFYSRYVDDILLIFNGNHLNQVENIVDCIEHLLKPLNLTLNRDKKLEKCLIGAGNTFEFSYLGYEFSNKMSPKLLTISVAENKIKKYKVHIEDIFNKFHFSNRNDSDFYKLYYSLRNLLWITITKDFIKDKDLIYGFSYNYKRINSFEAKAEFNAKLKYHIHRNNYFTRKQKTQIYSLFFKESVNYKFNYNKISRKRMLLMMNQLNITPKYAPGKNPKNIWIGQIFKELYT</sequence>
<proteinExistence type="predicted"/>
<evidence type="ECO:0000313" key="2">
    <source>
        <dbReference type="EMBL" id="MDW8517901.1"/>
    </source>
</evidence>
<feature type="domain" description="Reverse transcriptase" evidence="1">
    <location>
        <begin position="1"/>
        <end position="212"/>
    </location>
</feature>
<dbReference type="Pfam" id="PF00078">
    <property type="entry name" value="RVT_1"/>
    <property type="match status" value="1"/>
</dbReference>
<reference evidence="3" key="1">
    <citation type="submission" date="2023-07" db="EMBL/GenBank/DDBJ databases">
        <title>Draft genomic sequences of Priestia flexa CCM isolated from the soil of an abandoned mine contaminated by free cyanide in the high Andean zone of Tacna, Peru.</title>
        <authorList>
            <person name="Caceda Quiroz C.J."/>
            <person name="Maraza Chooque G.J."/>
            <person name="Fora Quispe G.L."/>
            <person name="Carpio Mamani M."/>
        </authorList>
    </citation>
    <scope>NUCLEOTIDE SEQUENCE [LARGE SCALE GENOMIC DNA]</scope>
    <source>
        <strain evidence="3">CCM</strain>
    </source>
</reference>
<dbReference type="GO" id="GO:0003964">
    <property type="term" value="F:RNA-directed DNA polymerase activity"/>
    <property type="evidence" value="ECO:0007669"/>
    <property type="project" value="UniProtKB-KW"/>
</dbReference>
<dbReference type="InterPro" id="IPR051083">
    <property type="entry name" value="GrpII_Intron_Splice-Mob/Def"/>
</dbReference>
<organism evidence="2 3">
    <name type="scientific">Priestia flexa</name>
    <dbReference type="NCBI Taxonomy" id="86664"/>
    <lineage>
        <taxon>Bacteria</taxon>
        <taxon>Bacillati</taxon>
        <taxon>Bacillota</taxon>
        <taxon>Bacilli</taxon>
        <taxon>Bacillales</taxon>
        <taxon>Bacillaceae</taxon>
        <taxon>Priestia</taxon>
    </lineage>
</organism>
<evidence type="ECO:0000313" key="3">
    <source>
        <dbReference type="Proteomes" id="UP001284771"/>
    </source>
</evidence>
<keyword evidence="2" id="KW-0808">Transferase</keyword>
<dbReference type="PANTHER" id="PTHR34047">
    <property type="entry name" value="NUCLEAR INTRON MATURASE 1, MITOCHONDRIAL-RELATED"/>
    <property type="match status" value="1"/>
</dbReference>
<dbReference type="CDD" id="cd01646">
    <property type="entry name" value="RT_Bac_retron_I"/>
    <property type="match status" value="1"/>
</dbReference>
<dbReference type="PANTHER" id="PTHR34047:SF8">
    <property type="entry name" value="PROTEIN YKFC"/>
    <property type="match status" value="1"/>
</dbReference>
<comment type="caution">
    <text evidence="2">The sequence shown here is derived from an EMBL/GenBank/DDBJ whole genome shotgun (WGS) entry which is preliminary data.</text>
</comment>
<evidence type="ECO:0000259" key="1">
    <source>
        <dbReference type="PROSITE" id="PS50878"/>
    </source>
</evidence>
<dbReference type="PROSITE" id="PS50878">
    <property type="entry name" value="RT_POL"/>
    <property type="match status" value="1"/>
</dbReference>
<keyword evidence="2" id="KW-0695">RNA-directed DNA polymerase</keyword>
<protein>
    <submittedName>
        <fullName evidence="2">RNA-directed DNA polymerase</fullName>
    </submittedName>
</protein>
<dbReference type="EMBL" id="JAWUZT010000067">
    <property type="protein sequence ID" value="MDW8517901.1"/>
    <property type="molecule type" value="Genomic_DNA"/>
</dbReference>
<dbReference type="InterPro" id="IPR000477">
    <property type="entry name" value="RT_dom"/>
</dbReference>
<dbReference type="Proteomes" id="UP001284771">
    <property type="component" value="Unassembled WGS sequence"/>
</dbReference>
<gene>
    <name evidence="2" type="ORF">RIB56_17455</name>
</gene>